<dbReference type="CDD" id="cd06852">
    <property type="entry name" value="GT_MraY"/>
    <property type="match status" value="1"/>
</dbReference>
<feature type="transmembrane region" description="Helical" evidence="12">
    <location>
        <begin position="137"/>
        <end position="154"/>
    </location>
</feature>
<keyword evidence="11 12" id="KW-0961">Cell wall biogenesis/degradation</keyword>
<evidence type="ECO:0000256" key="8">
    <source>
        <dbReference type="ARBA" id="ARBA00022989"/>
    </source>
</evidence>
<keyword evidence="12 14" id="KW-0479">Metal-binding</keyword>
<sequence>MLVSLFEWLESVLGDFPGNNLLDFLSVRAGMAIILSLIISIIFGGKIIKMLQRHQMGESVRDLGLEGQAQKAGTPTMGGVIILLAIIVPCLLMGNLGNTYLVTMLIATVWMGAIGFTDDYLKIKHKNKDGLAGRFKIAGQVGLGILIALVMLFSEQVTVRMTETEAETIGLTDADRVGEVTTVSLNTGEEVKRANYRTTLTNVPFIKNSQMAYENIFNIGASLVWIIFVPFIVFVVTAISNAANLTDGLDGLATGVSAIVATVLAVFAYVSSNAIAANYLGVLHLPGTQELVIFSACLLGACLGFLWYNGFPATVFMGDTGSLALGGIIAALAILLRKELLLPLLCGIFVIENLSVVLQVGYFKYTKKKYGEGRRIFRMSPLHHHYQKLGMPETKIVIRFWIVGLLLAVATILTLKLR</sequence>
<feature type="transmembrane region" description="Helical" evidence="12">
    <location>
        <begin position="396"/>
        <end position="415"/>
    </location>
</feature>
<comment type="similarity">
    <text evidence="2 12">Belongs to the glycosyltransferase 4 family. MraY subfamily.</text>
</comment>
<evidence type="ECO:0000256" key="4">
    <source>
        <dbReference type="ARBA" id="ARBA00022679"/>
    </source>
</evidence>
<dbReference type="GO" id="GO:0009252">
    <property type="term" value="P:peptidoglycan biosynthetic process"/>
    <property type="evidence" value="ECO:0007669"/>
    <property type="project" value="UniProtKB-UniRule"/>
</dbReference>
<evidence type="ECO:0000256" key="9">
    <source>
        <dbReference type="ARBA" id="ARBA00023136"/>
    </source>
</evidence>
<dbReference type="STRING" id="478744.SAMN05444359_107119"/>
<proteinExistence type="inferred from homology"/>
<accession>A0A1H9EKX9</accession>
<dbReference type="NCBIfam" id="TIGR00445">
    <property type="entry name" value="mraY"/>
    <property type="match status" value="1"/>
</dbReference>
<feature type="transmembrane region" description="Helical" evidence="12">
    <location>
        <begin position="216"/>
        <end position="239"/>
    </location>
</feature>
<feature type="binding site" evidence="14">
    <location>
        <position position="319"/>
    </location>
    <ligand>
        <name>Mg(2+)</name>
        <dbReference type="ChEBI" id="CHEBI:18420"/>
    </ligand>
</feature>
<dbReference type="Pfam" id="PF10555">
    <property type="entry name" value="MraY_sig1"/>
    <property type="match status" value="1"/>
</dbReference>
<dbReference type="InParanoid" id="A0A1H9EKX9"/>
<dbReference type="Pfam" id="PF00953">
    <property type="entry name" value="Glycos_transf_4"/>
    <property type="match status" value="1"/>
</dbReference>
<dbReference type="PANTHER" id="PTHR22926:SF5">
    <property type="entry name" value="PHOSPHO-N-ACETYLMURAMOYL-PENTAPEPTIDE-TRANSFERASE HOMOLOG"/>
    <property type="match status" value="1"/>
</dbReference>
<dbReference type="EMBL" id="FOFB01000007">
    <property type="protein sequence ID" value="SEQ26416.1"/>
    <property type="molecule type" value="Genomic_DNA"/>
</dbReference>
<keyword evidence="3 12" id="KW-0132">Cell division</keyword>
<dbReference type="GO" id="GO:0046872">
    <property type="term" value="F:metal ion binding"/>
    <property type="evidence" value="ECO:0007669"/>
    <property type="project" value="UniProtKB-KW"/>
</dbReference>
<gene>
    <name evidence="12" type="primary">mraY</name>
    <name evidence="15" type="ORF">SAMN05444359_107119</name>
</gene>
<keyword evidence="12 14" id="KW-0460">Magnesium</keyword>
<organism evidence="15 16">
    <name type="scientific">Neolewinella agarilytica</name>
    <dbReference type="NCBI Taxonomy" id="478744"/>
    <lineage>
        <taxon>Bacteria</taxon>
        <taxon>Pseudomonadati</taxon>
        <taxon>Bacteroidota</taxon>
        <taxon>Saprospiria</taxon>
        <taxon>Saprospirales</taxon>
        <taxon>Lewinellaceae</taxon>
        <taxon>Neolewinella</taxon>
    </lineage>
</organism>
<dbReference type="FunCoup" id="A0A1H9EKX9">
    <property type="interactions" value="476"/>
</dbReference>
<comment type="cofactor">
    <cofactor evidence="12 14">
        <name>Mg(2+)</name>
        <dbReference type="ChEBI" id="CHEBI:18420"/>
    </cofactor>
</comment>
<dbReference type="UniPathway" id="UPA00219"/>
<dbReference type="RefSeq" id="WP_090167240.1">
    <property type="nucleotide sequence ID" value="NZ_FOFB01000007.1"/>
</dbReference>
<evidence type="ECO:0000256" key="14">
    <source>
        <dbReference type="PIRSR" id="PIRSR600715-1"/>
    </source>
</evidence>
<keyword evidence="8 12" id="KW-1133">Transmembrane helix</keyword>
<name>A0A1H9EKX9_9BACT</name>
<keyword evidence="16" id="KW-1185">Reference proteome</keyword>
<comment type="pathway">
    <text evidence="12">Cell wall biogenesis; peptidoglycan biosynthesis.</text>
</comment>
<keyword evidence="9 12" id="KW-0472">Membrane</keyword>
<dbReference type="AlphaFoldDB" id="A0A1H9EKX9"/>
<comment type="function">
    <text evidence="12">Catalyzes the initial step of the lipid cycle reactions in the biosynthesis of the cell wall peptidoglycan: transfers peptidoglycan precursor phospho-MurNAc-pentapeptide from UDP-MurNAc-pentapeptide onto the lipid carrier undecaprenyl phosphate, yielding undecaprenyl-pyrophosphoryl-MurNAc-pentapeptide, known as lipid I.</text>
</comment>
<dbReference type="InterPro" id="IPR003524">
    <property type="entry name" value="PNAcMuramoyl-5peptid_Trfase"/>
</dbReference>
<dbReference type="GO" id="GO:0005886">
    <property type="term" value="C:plasma membrane"/>
    <property type="evidence" value="ECO:0007669"/>
    <property type="project" value="UniProtKB-SubCell"/>
</dbReference>
<dbReference type="InterPro" id="IPR000715">
    <property type="entry name" value="Glycosyl_transferase_4"/>
</dbReference>
<dbReference type="PROSITE" id="PS01347">
    <property type="entry name" value="MRAY_1"/>
    <property type="match status" value="1"/>
</dbReference>
<dbReference type="GO" id="GO:0051301">
    <property type="term" value="P:cell division"/>
    <property type="evidence" value="ECO:0007669"/>
    <property type="project" value="UniProtKB-KW"/>
</dbReference>
<evidence type="ECO:0000313" key="15">
    <source>
        <dbReference type="EMBL" id="SEQ26416.1"/>
    </source>
</evidence>
<dbReference type="HAMAP" id="MF_00038">
    <property type="entry name" value="MraY"/>
    <property type="match status" value="1"/>
</dbReference>
<dbReference type="Proteomes" id="UP000199021">
    <property type="component" value="Unassembled WGS sequence"/>
</dbReference>
<dbReference type="InterPro" id="IPR018480">
    <property type="entry name" value="PNAcMuramoyl-5peptid_Trfase_CS"/>
</dbReference>
<evidence type="ECO:0000256" key="10">
    <source>
        <dbReference type="ARBA" id="ARBA00023306"/>
    </source>
</evidence>
<feature type="transmembrane region" description="Helical" evidence="12">
    <location>
        <begin position="29"/>
        <end position="51"/>
    </location>
</feature>
<keyword evidence="4 12" id="KW-0808">Transferase</keyword>
<dbReference type="OrthoDB" id="9805475at2"/>
<feature type="transmembrane region" description="Helical" evidence="12">
    <location>
        <begin position="291"/>
        <end position="308"/>
    </location>
</feature>
<dbReference type="GO" id="GO:0071555">
    <property type="term" value="P:cell wall organization"/>
    <property type="evidence" value="ECO:0007669"/>
    <property type="project" value="UniProtKB-KW"/>
</dbReference>
<dbReference type="GO" id="GO:0051992">
    <property type="term" value="F:UDP-N-acetylmuramoyl-L-alanyl-D-glutamyl-meso-2,6-diaminopimelyl-D-alanyl-D-alanine:undecaprenyl-phosphate transferase activity"/>
    <property type="evidence" value="ECO:0007669"/>
    <property type="project" value="RHEA"/>
</dbReference>
<evidence type="ECO:0000256" key="13">
    <source>
        <dbReference type="NCBIfam" id="TIGR00445"/>
    </source>
</evidence>
<comment type="subcellular location">
    <subcellularLocation>
        <location evidence="12">Cell membrane</location>
        <topology evidence="12">Multi-pass membrane protein</topology>
    </subcellularLocation>
    <subcellularLocation>
        <location evidence="1">Membrane</location>
        <topology evidence="1">Multi-pass membrane protein</topology>
    </subcellularLocation>
</comment>
<reference evidence="16" key="1">
    <citation type="submission" date="2016-10" db="EMBL/GenBank/DDBJ databases">
        <authorList>
            <person name="Varghese N."/>
            <person name="Submissions S."/>
        </authorList>
    </citation>
    <scope>NUCLEOTIDE SEQUENCE [LARGE SCALE GENOMIC DNA]</scope>
    <source>
        <strain evidence="16">DSM 24740</strain>
    </source>
</reference>
<dbReference type="PANTHER" id="PTHR22926">
    <property type="entry name" value="PHOSPHO-N-ACETYLMURAMOYL-PENTAPEPTIDE-TRANSFERASE"/>
    <property type="match status" value="1"/>
</dbReference>
<evidence type="ECO:0000256" key="5">
    <source>
        <dbReference type="ARBA" id="ARBA00022692"/>
    </source>
</evidence>
<evidence type="ECO:0000256" key="11">
    <source>
        <dbReference type="ARBA" id="ARBA00023316"/>
    </source>
</evidence>
<evidence type="ECO:0000256" key="12">
    <source>
        <dbReference type="HAMAP-Rule" id="MF_00038"/>
    </source>
</evidence>
<dbReference type="GO" id="GO:0008360">
    <property type="term" value="P:regulation of cell shape"/>
    <property type="evidence" value="ECO:0007669"/>
    <property type="project" value="UniProtKB-KW"/>
</dbReference>
<feature type="binding site" evidence="14">
    <location>
        <position position="244"/>
    </location>
    <ligand>
        <name>Mg(2+)</name>
        <dbReference type="ChEBI" id="CHEBI:18420"/>
    </ligand>
</feature>
<keyword evidence="10 12" id="KW-0131">Cell cycle</keyword>
<feature type="transmembrane region" description="Helical" evidence="12">
    <location>
        <begin position="315"/>
        <end position="336"/>
    </location>
</feature>
<evidence type="ECO:0000256" key="3">
    <source>
        <dbReference type="ARBA" id="ARBA00022618"/>
    </source>
</evidence>
<comment type="catalytic activity">
    <reaction evidence="12">
        <text>UDP-N-acetyl-alpha-D-muramoyl-L-alanyl-gamma-D-glutamyl-meso-2,6-diaminopimeloyl-D-alanyl-D-alanine + di-trans,octa-cis-undecaprenyl phosphate = di-trans,octa-cis-undecaprenyl diphospho-N-acetyl-alpha-D-muramoyl-L-alanyl-D-glutamyl-meso-2,6-diaminopimeloyl-D-alanyl-D-alanine + UMP</text>
        <dbReference type="Rhea" id="RHEA:28386"/>
        <dbReference type="ChEBI" id="CHEBI:57865"/>
        <dbReference type="ChEBI" id="CHEBI:60392"/>
        <dbReference type="ChEBI" id="CHEBI:61386"/>
        <dbReference type="ChEBI" id="CHEBI:61387"/>
        <dbReference type="EC" id="2.7.8.13"/>
    </reaction>
</comment>
<evidence type="ECO:0000256" key="7">
    <source>
        <dbReference type="ARBA" id="ARBA00022984"/>
    </source>
</evidence>
<keyword evidence="12" id="KW-1003">Cell membrane</keyword>
<keyword evidence="6 12" id="KW-0133">Cell shape</keyword>
<evidence type="ECO:0000256" key="6">
    <source>
        <dbReference type="ARBA" id="ARBA00022960"/>
    </source>
</evidence>
<feature type="transmembrane region" description="Helical" evidence="12">
    <location>
        <begin position="342"/>
        <end position="365"/>
    </location>
</feature>
<evidence type="ECO:0000256" key="1">
    <source>
        <dbReference type="ARBA" id="ARBA00004141"/>
    </source>
</evidence>
<protein>
    <recommendedName>
        <fullName evidence="12 13">Phospho-N-acetylmuramoyl-pentapeptide-transferase</fullName>
        <ecNumber evidence="12 13">2.7.8.13</ecNumber>
    </recommendedName>
    <alternativeName>
        <fullName evidence="12">UDP-MurNAc-pentapeptide phosphotransferase</fullName>
    </alternativeName>
</protein>
<dbReference type="PROSITE" id="PS01348">
    <property type="entry name" value="MRAY_2"/>
    <property type="match status" value="1"/>
</dbReference>
<keyword evidence="7 12" id="KW-0573">Peptidoglycan synthesis</keyword>
<evidence type="ECO:0000256" key="2">
    <source>
        <dbReference type="ARBA" id="ARBA00005583"/>
    </source>
</evidence>
<evidence type="ECO:0000313" key="16">
    <source>
        <dbReference type="Proteomes" id="UP000199021"/>
    </source>
</evidence>
<feature type="transmembrane region" description="Helical" evidence="12">
    <location>
        <begin position="251"/>
        <end position="271"/>
    </location>
</feature>
<dbReference type="EC" id="2.7.8.13" evidence="12 13"/>
<keyword evidence="5 12" id="KW-0812">Transmembrane</keyword>
<dbReference type="GO" id="GO:0008963">
    <property type="term" value="F:phospho-N-acetylmuramoyl-pentapeptide-transferase activity"/>
    <property type="evidence" value="ECO:0007669"/>
    <property type="project" value="UniProtKB-UniRule"/>
</dbReference>
<feature type="transmembrane region" description="Helical" evidence="12">
    <location>
        <begin position="72"/>
        <end position="94"/>
    </location>
</feature>